<accession>A0A9X7Z685</accession>
<evidence type="ECO:0000313" key="2">
    <source>
        <dbReference type="Proteomes" id="UP000663505"/>
    </source>
</evidence>
<dbReference type="KEGG" id="afx:JZ786_16325"/>
<proteinExistence type="predicted"/>
<dbReference type="RefSeq" id="WP_206655452.1">
    <property type="nucleotide sequence ID" value="NZ_CP071182.1"/>
</dbReference>
<protein>
    <submittedName>
        <fullName evidence="1">Uncharacterized protein</fullName>
    </submittedName>
</protein>
<dbReference type="Proteomes" id="UP000663505">
    <property type="component" value="Chromosome"/>
</dbReference>
<dbReference type="AlphaFoldDB" id="A0A9X7Z685"/>
<name>A0A9X7Z685_9BACL</name>
<organism evidence="1 2">
    <name type="scientific">Alicyclobacillus mengziensis</name>
    <dbReference type="NCBI Taxonomy" id="2931921"/>
    <lineage>
        <taxon>Bacteria</taxon>
        <taxon>Bacillati</taxon>
        <taxon>Bacillota</taxon>
        <taxon>Bacilli</taxon>
        <taxon>Bacillales</taxon>
        <taxon>Alicyclobacillaceae</taxon>
        <taxon>Alicyclobacillus</taxon>
    </lineage>
</organism>
<dbReference type="EMBL" id="CP071182">
    <property type="protein sequence ID" value="QSO46081.1"/>
    <property type="molecule type" value="Genomic_DNA"/>
</dbReference>
<evidence type="ECO:0000313" key="1">
    <source>
        <dbReference type="EMBL" id="QSO46081.1"/>
    </source>
</evidence>
<reference evidence="1 2" key="1">
    <citation type="submission" date="2021-02" db="EMBL/GenBank/DDBJ databases">
        <title>Alicyclobacillus curvatus sp. nov. and Alicyclobacillus mengziensis sp. nov., two acidophilic bacteria isolated from acid mine drainage.</title>
        <authorList>
            <person name="Huang Y."/>
        </authorList>
    </citation>
    <scope>NUCLEOTIDE SEQUENCE [LARGE SCALE GENOMIC DNA]</scope>
    <source>
        <strain evidence="1 2">S30H14</strain>
    </source>
</reference>
<sequence length="91" mass="10444">MLDPRLLDTFRGRIANPLYWRRTYRILRGYNRYDLATPDGAGALVDEMSGALGVCLTPAQRAGAINWLVAQRIDPQNRWHQMRMWSVVNGV</sequence>
<keyword evidence="2" id="KW-1185">Reference proteome</keyword>
<gene>
    <name evidence="1" type="ORF">JZ786_16325</name>
</gene>